<protein>
    <submittedName>
        <fullName evidence="3">Uncharacterized protein</fullName>
    </submittedName>
</protein>
<evidence type="ECO:0000256" key="2">
    <source>
        <dbReference type="SAM" id="MobiDB-lite"/>
    </source>
</evidence>
<evidence type="ECO:0000313" key="4">
    <source>
        <dbReference type="Proteomes" id="UP000663828"/>
    </source>
</evidence>
<keyword evidence="4" id="KW-1185">Reference proteome</keyword>
<accession>A0A816C3X9</accession>
<evidence type="ECO:0000256" key="1">
    <source>
        <dbReference type="SAM" id="Coils"/>
    </source>
</evidence>
<feature type="compositionally biased region" description="Polar residues" evidence="2">
    <location>
        <begin position="161"/>
        <end position="177"/>
    </location>
</feature>
<gene>
    <name evidence="3" type="ORF">XAT740_LOCUS49635</name>
</gene>
<sequence length="177" mass="20597">MTFKGMLKILVNDYKKQQEQKMVSVVDELVRTRKELKEVKERLRNLELTSPSSSEFHSEPVPILSLFVQYNGFFNELCNIRQTITITELLITLRAIVGIPLENPIHIRVLTEDSLTTLVFLHKNLDRTLDFYSGQLKSRMILRIEDDDMPANITRPPYLRSKSTTSSERTYSFESDV</sequence>
<evidence type="ECO:0000313" key="3">
    <source>
        <dbReference type="EMBL" id="CAF1616527.1"/>
    </source>
</evidence>
<organism evidence="3 4">
    <name type="scientific">Adineta ricciae</name>
    <name type="common">Rotifer</name>
    <dbReference type="NCBI Taxonomy" id="249248"/>
    <lineage>
        <taxon>Eukaryota</taxon>
        <taxon>Metazoa</taxon>
        <taxon>Spiralia</taxon>
        <taxon>Gnathifera</taxon>
        <taxon>Rotifera</taxon>
        <taxon>Eurotatoria</taxon>
        <taxon>Bdelloidea</taxon>
        <taxon>Adinetida</taxon>
        <taxon>Adinetidae</taxon>
        <taxon>Adineta</taxon>
    </lineage>
</organism>
<feature type="coiled-coil region" evidence="1">
    <location>
        <begin position="15"/>
        <end position="49"/>
    </location>
</feature>
<feature type="region of interest" description="Disordered" evidence="2">
    <location>
        <begin position="155"/>
        <end position="177"/>
    </location>
</feature>
<dbReference type="Proteomes" id="UP000663828">
    <property type="component" value="Unassembled WGS sequence"/>
</dbReference>
<keyword evidence="1" id="KW-0175">Coiled coil</keyword>
<proteinExistence type="predicted"/>
<comment type="caution">
    <text evidence="3">The sequence shown here is derived from an EMBL/GenBank/DDBJ whole genome shotgun (WGS) entry which is preliminary data.</text>
</comment>
<dbReference type="AlphaFoldDB" id="A0A816C3X9"/>
<dbReference type="EMBL" id="CAJNOR010007403">
    <property type="protein sequence ID" value="CAF1616527.1"/>
    <property type="molecule type" value="Genomic_DNA"/>
</dbReference>
<name>A0A816C3X9_ADIRI</name>
<reference evidence="3" key="1">
    <citation type="submission" date="2021-02" db="EMBL/GenBank/DDBJ databases">
        <authorList>
            <person name="Nowell W R."/>
        </authorList>
    </citation>
    <scope>NUCLEOTIDE SEQUENCE</scope>
</reference>